<feature type="transmembrane region" description="Helical" evidence="1">
    <location>
        <begin position="35"/>
        <end position="58"/>
    </location>
</feature>
<dbReference type="Proteomes" id="UP000054997">
    <property type="component" value="Unassembled WGS sequence"/>
</dbReference>
<evidence type="ECO:0000313" key="2">
    <source>
        <dbReference type="EMBL" id="KTD21313.1"/>
    </source>
</evidence>
<dbReference type="AlphaFoldDB" id="A0A0W0VMI1"/>
<gene>
    <name evidence="2" type="ORF">Llon_1411</name>
</gene>
<keyword evidence="1" id="KW-0472">Membrane</keyword>
<evidence type="ECO:0000313" key="3">
    <source>
        <dbReference type="Proteomes" id="UP000054997"/>
    </source>
</evidence>
<dbReference type="RefSeq" id="WP_058529390.1">
    <property type="nucleotide sequence ID" value="NZ_CAAAHZ010000008.1"/>
</dbReference>
<reference evidence="2 3" key="1">
    <citation type="submission" date="2015-11" db="EMBL/GenBank/DDBJ databases">
        <title>Genomic analysis of 38 Legionella species identifies large and diverse effector repertoires.</title>
        <authorList>
            <person name="Burstein D."/>
            <person name="Amaro F."/>
            <person name="Zusman T."/>
            <person name="Lifshitz Z."/>
            <person name="Cohen O."/>
            <person name="Gilbert J.A."/>
            <person name="Pupko T."/>
            <person name="Shuman H.A."/>
            <person name="Segal G."/>
        </authorList>
    </citation>
    <scope>NUCLEOTIDE SEQUENCE [LARGE SCALE GENOMIC DNA]</scope>
    <source>
        <strain evidence="2 3">ATCC 49505</strain>
    </source>
</reference>
<feature type="transmembrane region" description="Helical" evidence="1">
    <location>
        <begin position="12"/>
        <end position="29"/>
    </location>
</feature>
<comment type="caution">
    <text evidence="2">The sequence shown here is derived from an EMBL/GenBank/DDBJ whole genome shotgun (WGS) entry which is preliminary data.</text>
</comment>
<feature type="transmembrane region" description="Helical" evidence="1">
    <location>
        <begin position="70"/>
        <end position="93"/>
    </location>
</feature>
<organism evidence="2 3">
    <name type="scientific">Legionella londiniensis</name>
    <dbReference type="NCBI Taxonomy" id="45068"/>
    <lineage>
        <taxon>Bacteria</taxon>
        <taxon>Pseudomonadati</taxon>
        <taxon>Pseudomonadota</taxon>
        <taxon>Gammaproteobacteria</taxon>
        <taxon>Legionellales</taxon>
        <taxon>Legionellaceae</taxon>
        <taxon>Legionella</taxon>
    </lineage>
</organism>
<protein>
    <submittedName>
        <fullName evidence="2">Coiled coil protein</fullName>
    </submittedName>
</protein>
<keyword evidence="3" id="KW-1185">Reference proteome</keyword>
<sequence length="392" mass="44377">MGPLNFLRKLFSFFWHGSAALAGFLLLPIASAIQILLLAFVVAGMALVLVPLISFVFLPRLVIDELSFRSVFRGITIGLGAFIGLSALALVVIPLMTVIGLGIGVISSAVDGMVTGWNEGFLALIRKAFTPLFTFSWIQTHQEEEQIQNLVQGLNDDDEHVQDRQTELGNHLYQLLTQLFTEANNRPINQGDLKNYKCTGTEVEKLKKEYQILDTNEERNIKEYLEKLKEKPTLSPDEIKHKALIERYLDVKERLNGSCPITLEVPEKSNAVLLVKQYYDGSTWLPVPNGAQIFDRESLEGWLKTNAVHPTTRENIVSPEQYDDGHKICNTRYRYHPYYIDIQGRQCGVSQELNNLASLLKNSLPILKSSKSDQRQLDDNLDINRSHAWSFF</sequence>
<dbReference type="OrthoDB" id="5638443at2"/>
<proteinExistence type="predicted"/>
<dbReference type="EMBL" id="LNYK01000016">
    <property type="protein sequence ID" value="KTD21313.1"/>
    <property type="molecule type" value="Genomic_DNA"/>
</dbReference>
<keyword evidence="1" id="KW-1133">Transmembrane helix</keyword>
<evidence type="ECO:0000256" key="1">
    <source>
        <dbReference type="SAM" id="Phobius"/>
    </source>
</evidence>
<keyword evidence="1" id="KW-0812">Transmembrane</keyword>
<dbReference type="PATRIC" id="fig|45068.5.peg.1528"/>
<accession>A0A0W0VMI1</accession>
<name>A0A0W0VMI1_9GAMM</name>